<sequence length="81" mass="9201">MVQSELVRCRECPATLLLSFTTAAQFLSELQRPEVWLVCQGFLDGATFWRDRRSYAILIPRLSFSPVTPDCVGASLTFQKM</sequence>
<dbReference type="EMBL" id="JACHDE010000045">
    <property type="protein sequence ID" value="MBB5405849.1"/>
    <property type="molecule type" value="Genomic_DNA"/>
</dbReference>
<protein>
    <submittedName>
        <fullName evidence="1">Uncharacterized protein</fullName>
    </submittedName>
</protein>
<gene>
    <name evidence="1" type="ORF">HDG41_007947</name>
</gene>
<comment type="caution">
    <text evidence="1">The sequence shown here is derived from an EMBL/GenBank/DDBJ whole genome shotgun (WGS) entry which is preliminary data.</text>
</comment>
<dbReference type="AlphaFoldDB" id="A0A7W8LHQ5"/>
<evidence type="ECO:0000313" key="1">
    <source>
        <dbReference type="EMBL" id="MBB5405849.1"/>
    </source>
</evidence>
<evidence type="ECO:0000313" key="2">
    <source>
        <dbReference type="Proteomes" id="UP000592820"/>
    </source>
</evidence>
<dbReference type="Proteomes" id="UP000592820">
    <property type="component" value="Unassembled WGS sequence"/>
</dbReference>
<organism evidence="1 2">
    <name type="scientific">Paraburkholderia youngii</name>
    <dbReference type="NCBI Taxonomy" id="2782701"/>
    <lineage>
        <taxon>Bacteria</taxon>
        <taxon>Pseudomonadati</taxon>
        <taxon>Pseudomonadota</taxon>
        <taxon>Betaproteobacteria</taxon>
        <taxon>Burkholderiales</taxon>
        <taxon>Burkholderiaceae</taxon>
        <taxon>Paraburkholderia</taxon>
    </lineage>
</organism>
<accession>A0A7W8LHQ5</accession>
<reference evidence="1 2" key="1">
    <citation type="submission" date="2020-08" db="EMBL/GenBank/DDBJ databases">
        <title>Genomic Encyclopedia of Type Strains, Phase IV (KMG-V): Genome sequencing to study the core and pangenomes of soil and plant-associated prokaryotes.</title>
        <authorList>
            <person name="Whitman W."/>
        </authorList>
    </citation>
    <scope>NUCLEOTIDE SEQUENCE [LARGE SCALE GENOMIC DNA]</scope>
    <source>
        <strain evidence="1 2">JPY162</strain>
    </source>
</reference>
<name>A0A7W8LHQ5_9BURK</name>
<proteinExistence type="predicted"/>